<evidence type="ECO:0000256" key="1">
    <source>
        <dbReference type="ARBA" id="ARBA00010605"/>
    </source>
</evidence>
<evidence type="ECO:0000259" key="4">
    <source>
        <dbReference type="Pfam" id="PF01281"/>
    </source>
</evidence>
<evidence type="ECO:0000256" key="2">
    <source>
        <dbReference type="ARBA" id="ARBA00022980"/>
    </source>
</evidence>
<dbReference type="GO" id="GO:0006412">
    <property type="term" value="P:translation"/>
    <property type="evidence" value="ECO:0007669"/>
    <property type="project" value="InterPro"/>
</dbReference>
<sequence length="303" mass="33113">MAGSFMNRSPTCLACLRRLAQPFGGVNGSSSTSTGQASLVQIRAKSNRLRPRDQGVVVRLLQDIPKYGRKDSIFRVERGRMRNEWYPKKMAEYMTAERFKELGLTRDNIGERDPTFGTLETDVASTAPEAKQEGKPSTQFITSLDPAVAHRFLTTLVPDTLTFYRKPTPTTPSSPSPVSPLIAYSIPSQTTNQHGQESSIFGSVSINDVISKIKELLAGHSEASRVALEPENVRFVDLEDGTDRIKSLGRWQVTISVGDEMEPIRKVVEVLPEAAAATGIDAGDQHAEKGMLSAYSSGQTGNI</sequence>
<dbReference type="RefSeq" id="XP_006691551.1">
    <property type="nucleotide sequence ID" value="XM_006691488.1"/>
</dbReference>
<dbReference type="OrthoDB" id="2150604at2759"/>
<evidence type="ECO:0000313" key="5">
    <source>
        <dbReference type="EMBL" id="EGS23360.1"/>
    </source>
</evidence>
<keyword evidence="2" id="KW-0689">Ribosomal protein</keyword>
<dbReference type="AlphaFoldDB" id="G0S0J9"/>
<dbReference type="Pfam" id="PF01281">
    <property type="entry name" value="Ribosomal_L9_N"/>
    <property type="match status" value="1"/>
</dbReference>
<dbReference type="Gene3D" id="3.10.430.100">
    <property type="entry name" value="Ribosomal protein L9, C-terminal domain"/>
    <property type="match status" value="1"/>
</dbReference>
<dbReference type="Proteomes" id="UP000008066">
    <property type="component" value="Unassembled WGS sequence"/>
</dbReference>
<dbReference type="GO" id="GO:1990904">
    <property type="term" value="C:ribonucleoprotein complex"/>
    <property type="evidence" value="ECO:0007669"/>
    <property type="project" value="UniProtKB-KW"/>
</dbReference>
<dbReference type="InterPro" id="IPR009027">
    <property type="entry name" value="Ribosomal_bL9/RNase_H1_N"/>
</dbReference>
<dbReference type="EMBL" id="GL988037">
    <property type="protein sequence ID" value="EGS23360.1"/>
    <property type="molecule type" value="Genomic_DNA"/>
</dbReference>
<proteinExistence type="inferred from homology"/>
<dbReference type="InterPro" id="IPR000244">
    <property type="entry name" value="Ribosomal_bL9"/>
</dbReference>
<dbReference type="eggNOG" id="ENOG502SA1R">
    <property type="taxonomic scope" value="Eukaryota"/>
</dbReference>
<protein>
    <recommendedName>
        <fullName evidence="4">Ribosomal protein L9 domain-containing protein</fullName>
    </recommendedName>
</protein>
<name>G0S0J9_CHATD</name>
<keyword evidence="6" id="KW-1185">Reference proteome</keyword>
<dbReference type="KEGG" id="cthr:CTHT_0010280"/>
<dbReference type="GO" id="GO:0005840">
    <property type="term" value="C:ribosome"/>
    <property type="evidence" value="ECO:0007669"/>
    <property type="project" value="UniProtKB-KW"/>
</dbReference>
<organism evidence="6">
    <name type="scientific">Chaetomium thermophilum (strain DSM 1495 / CBS 144.50 / IMI 039719)</name>
    <name type="common">Thermochaetoides thermophila</name>
    <dbReference type="NCBI Taxonomy" id="759272"/>
    <lineage>
        <taxon>Eukaryota</taxon>
        <taxon>Fungi</taxon>
        <taxon>Dikarya</taxon>
        <taxon>Ascomycota</taxon>
        <taxon>Pezizomycotina</taxon>
        <taxon>Sordariomycetes</taxon>
        <taxon>Sordariomycetidae</taxon>
        <taxon>Sordariales</taxon>
        <taxon>Chaetomiaceae</taxon>
        <taxon>Thermochaetoides</taxon>
    </lineage>
</organism>
<dbReference type="SUPFAM" id="SSF55658">
    <property type="entry name" value="L9 N-domain-like"/>
    <property type="match status" value="1"/>
</dbReference>
<keyword evidence="3" id="KW-0687">Ribonucleoprotein</keyword>
<dbReference type="Gene3D" id="3.40.5.10">
    <property type="entry name" value="Ribosomal protein L9, N-terminal domain"/>
    <property type="match status" value="1"/>
</dbReference>
<accession>G0S0J9</accession>
<dbReference type="PANTHER" id="PTHR21368">
    <property type="entry name" value="50S RIBOSOMAL PROTEIN L9"/>
    <property type="match status" value="1"/>
</dbReference>
<dbReference type="GeneID" id="18255066"/>
<dbReference type="InterPro" id="IPR036791">
    <property type="entry name" value="Ribosomal_bL9_C_sf"/>
</dbReference>
<dbReference type="InterPro" id="IPR020070">
    <property type="entry name" value="Ribosomal_bL9_N"/>
</dbReference>
<reference evidence="5 6" key="1">
    <citation type="journal article" date="2011" name="Cell">
        <title>Insight into structure and assembly of the nuclear pore complex by utilizing the genome of a eukaryotic thermophile.</title>
        <authorList>
            <person name="Amlacher S."/>
            <person name="Sarges P."/>
            <person name="Flemming D."/>
            <person name="van Noort V."/>
            <person name="Kunze R."/>
            <person name="Devos D.P."/>
            <person name="Arumugam M."/>
            <person name="Bork P."/>
            <person name="Hurt E."/>
        </authorList>
    </citation>
    <scope>NUCLEOTIDE SEQUENCE [LARGE SCALE GENOMIC DNA]</scope>
    <source>
        <strain evidence="6">DSM 1495 / CBS 144.50 / IMI 039719</strain>
    </source>
</reference>
<gene>
    <name evidence="5" type="ORF">CTHT_0010280</name>
</gene>
<dbReference type="GO" id="GO:0003735">
    <property type="term" value="F:structural constituent of ribosome"/>
    <property type="evidence" value="ECO:0007669"/>
    <property type="project" value="InterPro"/>
</dbReference>
<feature type="domain" description="Ribosomal protein L9" evidence="4">
    <location>
        <begin position="58"/>
        <end position="102"/>
    </location>
</feature>
<dbReference type="InterPro" id="IPR036935">
    <property type="entry name" value="Ribosomal_bL9_N_sf"/>
</dbReference>
<evidence type="ECO:0000313" key="6">
    <source>
        <dbReference type="Proteomes" id="UP000008066"/>
    </source>
</evidence>
<dbReference type="OMA" id="RNRWFPA"/>
<evidence type="ECO:0000256" key="3">
    <source>
        <dbReference type="ARBA" id="ARBA00023274"/>
    </source>
</evidence>
<comment type="similarity">
    <text evidence="1">Belongs to the bacterial ribosomal protein bL9 family.</text>
</comment>
<dbReference type="STRING" id="759272.G0S0J9"/>
<dbReference type="HOGENOM" id="CLU_067878_0_0_1"/>